<keyword evidence="5" id="KW-1185">Reference proteome</keyword>
<evidence type="ECO:0000313" key="4">
    <source>
        <dbReference type="EMBL" id="OAD22904.1"/>
    </source>
</evidence>
<dbReference type="InterPro" id="IPR050595">
    <property type="entry name" value="Bact_response_regulator"/>
</dbReference>
<proteinExistence type="predicted"/>
<dbReference type="PROSITE" id="PS50110">
    <property type="entry name" value="RESPONSE_REGULATORY"/>
    <property type="match status" value="1"/>
</dbReference>
<comment type="caution">
    <text evidence="4">The sequence shown here is derived from an EMBL/GenBank/DDBJ whole genome shotgun (WGS) entry which is preliminary data.</text>
</comment>
<dbReference type="GO" id="GO:0000160">
    <property type="term" value="P:phosphorelay signal transduction system"/>
    <property type="evidence" value="ECO:0007669"/>
    <property type="project" value="InterPro"/>
</dbReference>
<feature type="domain" description="Response regulatory" evidence="3">
    <location>
        <begin position="154"/>
        <end position="270"/>
    </location>
</feature>
<dbReference type="InterPro" id="IPR011006">
    <property type="entry name" value="CheY-like_superfamily"/>
</dbReference>
<evidence type="ECO:0000259" key="3">
    <source>
        <dbReference type="PROSITE" id="PS50110"/>
    </source>
</evidence>
<dbReference type="InterPro" id="IPR001789">
    <property type="entry name" value="Sig_transdc_resp-reg_receiver"/>
</dbReference>
<protein>
    <submittedName>
        <fullName evidence="4">Signal transduction response regulator, receiver region domain protein</fullName>
    </submittedName>
</protein>
<dbReference type="SMART" id="SM00448">
    <property type="entry name" value="REC"/>
    <property type="match status" value="1"/>
</dbReference>
<name>A0A176S4P2_9GAMM</name>
<reference evidence="4 5" key="1">
    <citation type="submission" date="2016-05" db="EMBL/GenBank/DDBJ databases">
        <title>Single-cell genome of chain-forming Candidatus Thiomargarita nelsonii and comparison to other large sulfur-oxidizing bacteria.</title>
        <authorList>
            <person name="Winkel M."/>
            <person name="Salman V."/>
            <person name="Woyke T."/>
            <person name="Schulz-Vogt H."/>
            <person name="Richter M."/>
            <person name="Flood B."/>
            <person name="Bailey J."/>
            <person name="Amann R."/>
            <person name="Mussmann M."/>
        </authorList>
    </citation>
    <scope>NUCLEOTIDE SEQUENCE [LARGE SCALE GENOMIC DNA]</scope>
    <source>
        <strain evidence="4 5">THI036</strain>
    </source>
</reference>
<dbReference type="PANTHER" id="PTHR44591:SF3">
    <property type="entry name" value="RESPONSE REGULATORY DOMAIN-CONTAINING PROTEIN"/>
    <property type="match status" value="1"/>
</dbReference>
<dbReference type="Pfam" id="PF00072">
    <property type="entry name" value="Response_reg"/>
    <property type="match status" value="1"/>
</dbReference>
<dbReference type="AlphaFoldDB" id="A0A176S4P2"/>
<sequence>MVSMDERIFKIGVFGLKSNEQNTLGSIFKLAAARPRKYTLVAPTDRAKADIVLVDIDDTNAENEWRSFSVHYGNIPIVKVTKSLPQVTAHDVYLRRPLTLRRVLETLDDVTIKVHKFVPEITIDDNMMLHASDDAATIDLVTQGVQTTKASGIKALVVDDSLPVRKAMELQLGLYGMGIDFAETGEEALDYMQENVYDIIFLDVMLPGVDGLKVCKQIKSHKWSKKTPVVMLTGKDSRIDKIRGAMAGANEYLTKPVQQEQLKEVIKQFLPQTVSRHQSSW</sequence>
<gene>
    <name evidence="4" type="ORF">THIOM_001275</name>
</gene>
<accession>A0A176S4P2</accession>
<evidence type="ECO:0000256" key="2">
    <source>
        <dbReference type="PROSITE-ProRule" id="PRU00169"/>
    </source>
</evidence>
<dbReference type="Proteomes" id="UP000076962">
    <property type="component" value="Unassembled WGS sequence"/>
</dbReference>
<organism evidence="4 5">
    <name type="scientific">Candidatus Thiomargarita nelsonii</name>
    <dbReference type="NCBI Taxonomy" id="1003181"/>
    <lineage>
        <taxon>Bacteria</taxon>
        <taxon>Pseudomonadati</taxon>
        <taxon>Pseudomonadota</taxon>
        <taxon>Gammaproteobacteria</taxon>
        <taxon>Thiotrichales</taxon>
        <taxon>Thiotrichaceae</taxon>
        <taxon>Thiomargarita</taxon>
    </lineage>
</organism>
<dbReference type="Gene3D" id="3.40.50.2300">
    <property type="match status" value="1"/>
</dbReference>
<keyword evidence="1 2" id="KW-0597">Phosphoprotein</keyword>
<dbReference type="PANTHER" id="PTHR44591">
    <property type="entry name" value="STRESS RESPONSE REGULATOR PROTEIN 1"/>
    <property type="match status" value="1"/>
</dbReference>
<evidence type="ECO:0000313" key="5">
    <source>
        <dbReference type="Proteomes" id="UP000076962"/>
    </source>
</evidence>
<evidence type="ECO:0000256" key="1">
    <source>
        <dbReference type="ARBA" id="ARBA00022553"/>
    </source>
</evidence>
<feature type="modified residue" description="4-aspartylphosphate" evidence="2">
    <location>
        <position position="203"/>
    </location>
</feature>
<dbReference type="CDD" id="cd17574">
    <property type="entry name" value="REC_OmpR"/>
    <property type="match status" value="1"/>
</dbReference>
<dbReference type="EMBL" id="LUTY01000673">
    <property type="protein sequence ID" value="OAD22904.1"/>
    <property type="molecule type" value="Genomic_DNA"/>
</dbReference>
<dbReference type="SUPFAM" id="SSF52172">
    <property type="entry name" value="CheY-like"/>
    <property type="match status" value="1"/>
</dbReference>